<evidence type="ECO:0000313" key="1">
    <source>
        <dbReference type="EMBL" id="RVU88135.1"/>
    </source>
</evidence>
<gene>
    <name evidence="1" type="ORF">EJB19_07990</name>
</gene>
<name>A0AA94JNB3_9FLAO</name>
<protein>
    <submittedName>
        <fullName evidence="1">Uncharacterized protein</fullName>
    </submittedName>
</protein>
<sequence length="544" mass="61585">MSRTRIVGGKITEIVGGEYNIYSEGPITLTSLEGSVNITARQGITHGNPGTAPTVESGKIEAKCIVHFRPKKDWKGEEYGCDWMRIEDTALITGGSNIFGDTNYEKIIVKQYKEAAFTNLVTDSNFNAGFYKTDPGLFNKLKAAYKYHTITWKNKKDSSGNEIKDSQNNPIKEDYFCTWISLYPKEITKKIPQGKGKPPLIEKRATNYSNTKATLSLIVDIEEEPEILRFEENKNFLITPMEIDVKGKGRGKHALIDHLTIECIDEFTSDQTITLNAITKTTNANGTVIEEKKLAGKLLVWKNKQRKKAKVVLVAVKTPQLNVSNGIQIGNNANQQALFEKYLHQALIDVKVATEILDMSTEPELQAGGKYVTQDSNKNNKNVLKCYYKPMQNTTTNTLMISTHQPARFEDLEKFLRKKLSDKLKAINPRDQHKYDNHFIAFYFGEDGGYMDTSNAYKGLNGYSSGKNVMLFAGKNDQTAAHEFLHSFKLPHTFANKEADANAKFTFEYTKTENLLDYSHMLNPPQERYTLWQWQWIIANGSIT</sequence>
<proteinExistence type="predicted"/>
<accession>A0AA94JNB3</accession>
<reference evidence="1" key="1">
    <citation type="submission" date="2018-12" db="EMBL/GenBank/DDBJ databases">
        <title>Draft genome sequence of Flaovobacterium columnare BGFS27 isolated from channel catfish in Alabama.</title>
        <authorList>
            <person name="Cai W."/>
            <person name="Arias C."/>
        </authorList>
    </citation>
    <scope>NUCLEOTIDE SEQUENCE [LARGE SCALE GENOMIC DNA]</scope>
    <source>
        <strain evidence="1">BGFS27</strain>
    </source>
</reference>
<organism evidence="1">
    <name type="scientific">Flavobacterium columnare</name>
    <dbReference type="NCBI Taxonomy" id="996"/>
    <lineage>
        <taxon>Bacteria</taxon>
        <taxon>Pseudomonadati</taxon>
        <taxon>Bacteroidota</taxon>
        <taxon>Flavobacteriia</taxon>
        <taxon>Flavobacteriales</taxon>
        <taxon>Flavobacteriaceae</taxon>
        <taxon>Flavobacterium</taxon>
    </lineage>
</organism>
<dbReference type="RefSeq" id="WP_127822051.1">
    <property type="nucleotide sequence ID" value="NZ_RWGX02000016.1"/>
</dbReference>
<dbReference type="EMBL" id="RWGX01000004">
    <property type="protein sequence ID" value="RVU88135.1"/>
    <property type="molecule type" value="Genomic_DNA"/>
</dbReference>
<comment type="caution">
    <text evidence="1">The sequence shown here is derived from an EMBL/GenBank/DDBJ whole genome shotgun (WGS) entry which is preliminary data.</text>
</comment>
<dbReference type="AlphaFoldDB" id="A0AA94JNB3"/>